<dbReference type="InterPro" id="IPR003653">
    <property type="entry name" value="Peptidase_C48_C"/>
</dbReference>
<comment type="similarity">
    <text evidence="1">Belongs to the peptidase C48 family.</text>
</comment>
<evidence type="ECO:0000256" key="1">
    <source>
        <dbReference type="ARBA" id="ARBA00005234"/>
    </source>
</evidence>
<dbReference type="GeneID" id="20644007"/>
<sequence>MNRVLPLNVKAPLQENGYDCGVYVLKFAEVMLKNCLELGLLAQNDGVIGKDVTDSHLEAVITSSAFSADDITATRKQIQQYIEADASRYEVLKKEKGKAKASLAERVTSTGDVLV</sequence>
<feature type="domain" description="Ubiquitin-like protease family profile" evidence="4">
    <location>
        <begin position="10"/>
        <end position="34"/>
    </location>
</feature>
<dbReference type="EMBL" id="JH159156">
    <property type="protein sequence ID" value="EGZ13637.1"/>
    <property type="molecule type" value="Genomic_DNA"/>
</dbReference>
<evidence type="ECO:0000313" key="5">
    <source>
        <dbReference type="EMBL" id="EGZ13637.1"/>
    </source>
</evidence>
<evidence type="ECO:0000256" key="2">
    <source>
        <dbReference type="ARBA" id="ARBA00022670"/>
    </source>
</evidence>
<name>G4ZV13_PHYSP</name>
<evidence type="ECO:0000259" key="4">
    <source>
        <dbReference type="Pfam" id="PF02902"/>
    </source>
</evidence>
<keyword evidence="3" id="KW-0378">Hydrolase</keyword>
<dbReference type="KEGG" id="psoj:PHYSODRAFT_316747"/>
<dbReference type="Gene3D" id="1.10.418.20">
    <property type="match status" value="1"/>
</dbReference>
<evidence type="ECO:0000313" key="6">
    <source>
        <dbReference type="Proteomes" id="UP000002640"/>
    </source>
</evidence>
<dbReference type="InParanoid" id="G4ZV13"/>
<dbReference type="RefSeq" id="XP_009531066.1">
    <property type="nucleotide sequence ID" value="XM_009532771.1"/>
</dbReference>
<gene>
    <name evidence="5" type="ORF">PHYSODRAFT_316747</name>
</gene>
<dbReference type="AlphaFoldDB" id="G4ZV13"/>
<dbReference type="GO" id="GO:0006508">
    <property type="term" value="P:proteolysis"/>
    <property type="evidence" value="ECO:0007669"/>
    <property type="project" value="UniProtKB-KW"/>
</dbReference>
<proteinExistence type="inferred from homology"/>
<dbReference type="SUPFAM" id="SSF54001">
    <property type="entry name" value="Cysteine proteinases"/>
    <property type="match status" value="1"/>
</dbReference>
<accession>G4ZV13</accession>
<dbReference type="InterPro" id="IPR038765">
    <property type="entry name" value="Papain-like_cys_pep_sf"/>
</dbReference>
<evidence type="ECO:0000256" key="3">
    <source>
        <dbReference type="ARBA" id="ARBA00022801"/>
    </source>
</evidence>
<reference evidence="5 6" key="1">
    <citation type="journal article" date="2006" name="Science">
        <title>Phytophthora genome sequences uncover evolutionary origins and mechanisms of pathogenesis.</title>
        <authorList>
            <person name="Tyler B.M."/>
            <person name="Tripathy S."/>
            <person name="Zhang X."/>
            <person name="Dehal P."/>
            <person name="Jiang R.H."/>
            <person name="Aerts A."/>
            <person name="Arredondo F.D."/>
            <person name="Baxter L."/>
            <person name="Bensasson D."/>
            <person name="Beynon J.L."/>
            <person name="Chapman J."/>
            <person name="Damasceno C.M."/>
            <person name="Dorrance A.E."/>
            <person name="Dou D."/>
            <person name="Dickerman A.W."/>
            <person name="Dubchak I.L."/>
            <person name="Garbelotto M."/>
            <person name="Gijzen M."/>
            <person name="Gordon S.G."/>
            <person name="Govers F."/>
            <person name="Grunwald N.J."/>
            <person name="Huang W."/>
            <person name="Ivors K.L."/>
            <person name="Jones R.W."/>
            <person name="Kamoun S."/>
            <person name="Krampis K."/>
            <person name="Lamour K.H."/>
            <person name="Lee M.K."/>
            <person name="McDonald W.H."/>
            <person name="Medina M."/>
            <person name="Meijer H.J."/>
            <person name="Nordberg E.K."/>
            <person name="Maclean D.J."/>
            <person name="Ospina-Giraldo M.D."/>
            <person name="Morris P.F."/>
            <person name="Phuntumart V."/>
            <person name="Putnam N.H."/>
            <person name="Rash S."/>
            <person name="Rose J.K."/>
            <person name="Sakihama Y."/>
            <person name="Salamov A.A."/>
            <person name="Savidor A."/>
            <person name="Scheuring C.F."/>
            <person name="Smith B.M."/>
            <person name="Sobral B.W."/>
            <person name="Terry A."/>
            <person name="Torto-Alalibo T.A."/>
            <person name="Win J."/>
            <person name="Xu Z."/>
            <person name="Zhang H."/>
            <person name="Grigoriev I.V."/>
            <person name="Rokhsar D.S."/>
            <person name="Boore J.L."/>
        </authorList>
    </citation>
    <scope>NUCLEOTIDE SEQUENCE [LARGE SCALE GENOMIC DNA]</scope>
    <source>
        <strain evidence="5 6">P6497</strain>
    </source>
</reference>
<keyword evidence="6" id="KW-1185">Reference proteome</keyword>
<protein>
    <recommendedName>
        <fullName evidence="4">Ubiquitin-like protease family profile domain-containing protein</fullName>
    </recommendedName>
</protein>
<dbReference type="SMR" id="G4ZV13"/>
<organism evidence="5 6">
    <name type="scientific">Phytophthora sojae (strain P6497)</name>
    <name type="common">Soybean stem and root rot agent</name>
    <name type="synonym">Phytophthora megasperma f. sp. glycines</name>
    <dbReference type="NCBI Taxonomy" id="1094619"/>
    <lineage>
        <taxon>Eukaryota</taxon>
        <taxon>Sar</taxon>
        <taxon>Stramenopiles</taxon>
        <taxon>Oomycota</taxon>
        <taxon>Peronosporomycetes</taxon>
        <taxon>Peronosporales</taxon>
        <taxon>Peronosporaceae</taxon>
        <taxon>Phytophthora</taxon>
    </lineage>
</organism>
<dbReference type="GO" id="GO:0008234">
    <property type="term" value="F:cysteine-type peptidase activity"/>
    <property type="evidence" value="ECO:0007669"/>
    <property type="project" value="InterPro"/>
</dbReference>
<dbReference type="STRING" id="1094619.G4ZV13"/>
<dbReference type="Proteomes" id="UP000002640">
    <property type="component" value="Unassembled WGS sequence"/>
</dbReference>
<keyword evidence="2" id="KW-0645">Protease</keyword>
<dbReference type="Pfam" id="PF02902">
    <property type="entry name" value="Peptidase_C48"/>
    <property type="match status" value="1"/>
</dbReference>